<sequence>MTLSGSGGPGPARTPSAPGNATRRIVFLHIGKTGGTALRGLLRAQVEATGQRPFRILSHSVTLAEAAAQFPHAELGFFIRDPLDRLVSGFVSRQRRGRPRFDIPWSAGERAAFSRYDSPDALGRALARDEPEALAALAAIQHTRDGLAHFLGGPELLDRLVPRLGFIGATESFDTDIARLKRRLGLAPELEAPRDPVGAHRSPAAAPPLSEPARAALTAWLAPDYAVHAWCTAWRARHPD</sequence>
<evidence type="ECO:0000313" key="2">
    <source>
        <dbReference type="Proteomes" id="UP001595443"/>
    </source>
</evidence>
<reference evidence="2" key="1">
    <citation type="journal article" date="2019" name="Int. J. Syst. Evol. Microbiol.">
        <title>The Global Catalogue of Microorganisms (GCM) 10K type strain sequencing project: providing services to taxonomists for standard genome sequencing and annotation.</title>
        <authorList>
            <consortium name="The Broad Institute Genomics Platform"/>
            <consortium name="The Broad Institute Genome Sequencing Center for Infectious Disease"/>
            <person name="Wu L."/>
            <person name="Ma J."/>
        </authorList>
    </citation>
    <scope>NUCLEOTIDE SEQUENCE [LARGE SCALE GENOMIC DNA]</scope>
    <source>
        <strain evidence="2">KCTC 62192</strain>
    </source>
</reference>
<accession>A0ABV7AMP9</accession>
<comment type="caution">
    <text evidence="1">The sequence shown here is derived from an EMBL/GenBank/DDBJ whole genome shotgun (WGS) entry which is preliminary data.</text>
</comment>
<organism evidence="1 2">
    <name type="scientific">Acidimangrovimonas pyrenivorans</name>
    <dbReference type="NCBI Taxonomy" id="2030798"/>
    <lineage>
        <taxon>Bacteria</taxon>
        <taxon>Pseudomonadati</taxon>
        <taxon>Pseudomonadota</taxon>
        <taxon>Alphaproteobacteria</taxon>
        <taxon>Rhodobacterales</taxon>
        <taxon>Paracoccaceae</taxon>
        <taxon>Acidimangrovimonas</taxon>
    </lineage>
</organism>
<dbReference type="EMBL" id="JBHRSK010000018">
    <property type="protein sequence ID" value="MFC2970365.1"/>
    <property type="molecule type" value="Genomic_DNA"/>
</dbReference>
<gene>
    <name evidence="1" type="ORF">ACFOES_19890</name>
</gene>
<evidence type="ECO:0000313" key="1">
    <source>
        <dbReference type="EMBL" id="MFC2970365.1"/>
    </source>
</evidence>
<name>A0ABV7AMP9_9RHOB</name>
<dbReference type="RefSeq" id="WP_377835252.1">
    <property type="nucleotide sequence ID" value="NZ_JBHRSK010000018.1"/>
</dbReference>
<protein>
    <recommendedName>
        <fullName evidence="3">Sulfotransferase family protein</fullName>
    </recommendedName>
</protein>
<evidence type="ECO:0008006" key="3">
    <source>
        <dbReference type="Google" id="ProtNLM"/>
    </source>
</evidence>
<keyword evidence="2" id="KW-1185">Reference proteome</keyword>
<proteinExistence type="predicted"/>
<dbReference type="SUPFAM" id="SSF52540">
    <property type="entry name" value="P-loop containing nucleoside triphosphate hydrolases"/>
    <property type="match status" value="1"/>
</dbReference>
<dbReference type="Proteomes" id="UP001595443">
    <property type="component" value="Unassembled WGS sequence"/>
</dbReference>
<dbReference type="Gene3D" id="3.40.50.300">
    <property type="entry name" value="P-loop containing nucleotide triphosphate hydrolases"/>
    <property type="match status" value="1"/>
</dbReference>
<dbReference type="InterPro" id="IPR027417">
    <property type="entry name" value="P-loop_NTPase"/>
</dbReference>